<evidence type="ECO:0000256" key="2">
    <source>
        <dbReference type="ARBA" id="ARBA00004496"/>
    </source>
</evidence>
<keyword evidence="12" id="KW-1185">Reference proteome</keyword>
<reference evidence="11" key="1">
    <citation type="submission" date="2020-03" db="EMBL/GenBank/DDBJ databases">
        <authorList>
            <person name="Weist P."/>
        </authorList>
    </citation>
    <scope>NUCLEOTIDE SEQUENCE</scope>
</reference>
<dbReference type="PANTHER" id="PTHR12225">
    <property type="entry name" value="ADHESION REGULATING MOLECULE 1 110 KDA CELL MEMBRANE GLYCOPROTEIN"/>
    <property type="match status" value="1"/>
</dbReference>
<name>A0A9N7VMR8_PLEPL</name>
<dbReference type="EMBL" id="CADEAL010004239">
    <property type="protein sequence ID" value="CAB1455091.1"/>
    <property type="molecule type" value="Genomic_DNA"/>
</dbReference>
<evidence type="ECO:0000256" key="7">
    <source>
        <dbReference type="SAM" id="MobiDB-lite"/>
    </source>
</evidence>
<feature type="region of interest" description="Disordered" evidence="7">
    <location>
        <begin position="208"/>
        <end position="283"/>
    </location>
</feature>
<evidence type="ECO:0000256" key="8">
    <source>
        <dbReference type="SAM" id="SignalP"/>
    </source>
</evidence>
<feature type="chain" id="PRO_5040381295" description="Adhesion regulating molecule 1" evidence="8">
    <location>
        <begin position="26"/>
        <end position="432"/>
    </location>
</feature>
<dbReference type="InterPro" id="IPR038633">
    <property type="entry name" value="Rpn13/ADRM1_Pru_sf"/>
</dbReference>
<dbReference type="PROSITE" id="PS51916">
    <property type="entry name" value="DEUBAD"/>
    <property type="match status" value="1"/>
</dbReference>
<dbReference type="GO" id="GO:0070628">
    <property type="term" value="F:proteasome binding"/>
    <property type="evidence" value="ECO:0007669"/>
    <property type="project" value="TreeGrafter"/>
</dbReference>
<feature type="region of interest" description="Disordered" evidence="7">
    <location>
        <begin position="406"/>
        <end position="432"/>
    </location>
</feature>
<feature type="signal peptide" evidence="8">
    <location>
        <begin position="1"/>
        <end position="25"/>
    </location>
</feature>
<dbReference type="PANTHER" id="PTHR12225:SF0">
    <property type="entry name" value="PROTEASOMAL UBIQUITIN RECEPTOR ADRM1"/>
    <property type="match status" value="1"/>
</dbReference>
<evidence type="ECO:0000313" key="12">
    <source>
        <dbReference type="Proteomes" id="UP001153269"/>
    </source>
</evidence>
<dbReference type="GO" id="GO:0005634">
    <property type="term" value="C:nucleus"/>
    <property type="evidence" value="ECO:0007669"/>
    <property type="project" value="UniProtKB-SubCell"/>
</dbReference>
<feature type="compositionally biased region" description="Low complexity" evidence="7">
    <location>
        <begin position="250"/>
        <end position="280"/>
    </location>
</feature>
<accession>A0A9N7VMR8</accession>
<dbReference type="InterPro" id="IPR044868">
    <property type="entry name" value="Rpn13/ADRM1_Pru"/>
</dbReference>
<proteinExistence type="inferred from homology"/>
<sequence>MAPKRNHCVLLIMASGALFPSMVSGSRGSSSKYLVEFRAGKMTMKGSTVTPDKRKGQVYIQQTDDSLIHFCWKDRTTGNADDDLIIFPDDCEFKRVSQCTTGRVYVLKFKAGSKRLFFWMQEPKTDKDEEHCRKVNEYLNNPPMPGALGSGSSGGHDLSALGGEGGLQSLLGNMSHNQLMQLIGPTGLGGIGGLGALAGPGLANLLGSGSGSSSSSSSSVPAASNSSTSPSTAVTPTSTSATSRLGSSQVPTTPITPSATSAASPTATTPTTPAVSSVAAGAANPTQPIQLRDLQSILATMNVPATGQGGETPVDLASVLTPEVMAPILANSEVQQRLTAYLPSGESLPQSSDELQNTLSSPQFQQAMSMFSSALASGQLGPLMNQFGLPAEAVDAANKGDVEAFAKAMETKSDQDGDAKDKKDDDEDMSLD</sequence>
<protein>
    <recommendedName>
        <fullName evidence="13">Adhesion regulating molecule 1</fullName>
    </recommendedName>
</protein>
<dbReference type="CDD" id="cd13314">
    <property type="entry name" value="PH_Rpn13"/>
    <property type="match status" value="1"/>
</dbReference>
<evidence type="ECO:0000256" key="6">
    <source>
        <dbReference type="ARBA" id="ARBA00023242"/>
    </source>
</evidence>
<dbReference type="GO" id="GO:0005737">
    <property type="term" value="C:cytoplasm"/>
    <property type="evidence" value="ECO:0007669"/>
    <property type="project" value="UniProtKB-SubCell"/>
</dbReference>
<dbReference type="Pfam" id="PF04683">
    <property type="entry name" value="Rpn13_ADRM1_Pru"/>
    <property type="match status" value="1"/>
</dbReference>
<evidence type="ECO:0000256" key="1">
    <source>
        <dbReference type="ARBA" id="ARBA00004123"/>
    </source>
</evidence>
<dbReference type="Gene3D" id="2.30.29.70">
    <property type="entry name" value="Proteasomal ubiquitin receptor Rpn13/ADRM1"/>
    <property type="match status" value="1"/>
</dbReference>
<dbReference type="GO" id="GO:0008541">
    <property type="term" value="C:proteasome regulatory particle, lid subcomplex"/>
    <property type="evidence" value="ECO:0007669"/>
    <property type="project" value="TreeGrafter"/>
</dbReference>
<feature type="compositionally biased region" description="Low complexity" evidence="7">
    <location>
        <begin position="208"/>
        <end position="243"/>
    </location>
</feature>
<evidence type="ECO:0000259" key="10">
    <source>
        <dbReference type="PROSITE" id="PS51917"/>
    </source>
</evidence>
<dbReference type="InterPro" id="IPR038108">
    <property type="entry name" value="RPN13_DEUBAD_sf"/>
</dbReference>
<dbReference type="FunFam" id="1.10.2020.20:FF:000001">
    <property type="entry name" value="Proteasomal ubiquitin receptor ADRM1"/>
    <property type="match status" value="1"/>
</dbReference>
<feature type="compositionally biased region" description="Basic and acidic residues" evidence="7">
    <location>
        <begin position="406"/>
        <end position="423"/>
    </location>
</feature>
<dbReference type="InterPro" id="IPR006773">
    <property type="entry name" value="Rpn13/ADRM1"/>
</dbReference>
<dbReference type="Gene3D" id="1.10.2020.20">
    <property type="match status" value="1"/>
</dbReference>
<evidence type="ECO:0000256" key="5">
    <source>
        <dbReference type="ARBA" id="ARBA00022942"/>
    </source>
</evidence>
<evidence type="ECO:0008006" key="13">
    <source>
        <dbReference type="Google" id="ProtNLM"/>
    </source>
</evidence>
<gene>
    <name evidence="11" type="ORF">PLEPLA_LOCUS42861</name>
</gene>
<dbReference type="Proteomes" id="UP001153269">
    <property type="component" value="Unassembled WGS sequence"/>
</dbReference>
<evidence type="ECO:0000256" key="3">
    <source>
        <dbReference type="ARBA" id="ARBA00009216"/>
    </source>
</evidence>
<keyword evidence="5" id="KW-0647">Proteasome</keyword>
<keyword evidence="4" id="KW-0963">Cytoplasm</keyword>
<organism evidence="11 12">
    <name type="scientific">Pleuronectes platessa</name>
    <name type="common">European plaice</name>
    <dbReference type="NCBI Taxonomy" id="8262"/>
    <lineage>
        <taxon>Eukaryota</taxon>
        <taxon>Metazoa</taxon>
        <taxon>Chordata</taxon>
        <taxon>Craniata</taxon>
        <taxon>Vertebrata</taxon>
        <taxon>Euteleostomi</taxon>
        <taxon>Actinopterygii</taxon>
        <taxon>Neopterygii</taxon>
        <taxon>Teleostei</taxon>
        <taxon>Neoteleostei</taxon>
        <taxon>Acanthomorphata</taxon>
        <taxon>Carangaria</taxon>
        <taxon>Pleuronectiformes</taxon>
        <taxon>Pleuronectoidei</taxon>
        <taxon>Pleuronectidae</taxon>
        <taxon>Pleuronectes</taxon>
    </lineage>
</organism>
<feature type="domain" description="DEUBAD" evidence="9">
    <location>
        <begin position="307"/>
        <end position="419"/>
    </location>
</feature>
<evidence type="ECO:0000259" key="9">
    <source>
        <dbReference type="PROSITE" id="PS51916"/>
    </source>
</evidence>
<evidence type="ECO:0000313" key="11">
    <source>
        <dbReference type="EMBL" id="CAB1455091.1"/>
    </source>
</evidence>
<dbReference type="Pfam" id="PF16550">
    <property type="entry name" value="RPN13_C"/>
    <property type="match status" value="1"/>
</dbReference>
<comment type="caution">
    <text evidence="11">The sequence shown here is derived from an EMBL/GenBank/DDBJ whole genome shotgun (WGS) entry which is preliminary data.</text>
</comment>
<dbReference type="AlphaFoldDB" id="A0A9N7VMR8"/>
<comment type="similarity">
    <text evidence="3">Belongs to the ADRM1 family.</text>
</comment>
<dbReference type="FunFam" id="2.30.29.70:FF:000001">
    <property type="entry name" value="Proteasomal ubiquitin receptor ADRM1"/>
    <property type="match status" value="1"/>
</dbReference>
<keyword evidence="6" id="KW-0539">Nucleus</keyword>
<dbReference type="PROSITE" id="PS51917">
    <property type="entry name" value="PRU"/>
    <property type="match status" value="1"/>
</dbReference>
<evidence type="ECO:0000256" key="4">
    <source>
        <dbReference type="ARBA" id="ARBA00022490"/>
    </source>
</evidence>
<keyword evidence="8" id="KW-0732">Signal</keyword>
<dbReference type="InterPro" id="IPR032368">
    <property type="entry name" value="RPN13_DEUBAD"/>
</dbReference>
<feature type="domain" description="Pru" evidence="10">
    <location>
        <begin position="29"/>
        <end position="142"/>
    </location>
</feature>
<dbReference type="InterPro" id="IPR044867">
    <property type="entry name" value="DEUBAD_dom"/>
</dbReference>
<dbReference type="GO" id="GO:0061133">
    <property type="term" value="F:endopeptidase activator activity"/>
    <property type="evidence" value="ECO:0007669"/>
    <property type="project" value="TreeGrafter"/>
</dbReference>
<comment type="subcellular location">
    <subcellularLocation>
        <location evidence="2">Cytoplasm</location>
    </subcellularLocation>
    <subcellularLocation>
        <location evidence="1">Nucleus</location>
    </subcellularLocation>
</comment>